<dbReference type="Proteomes" id="UP000440978">
    <property type="component" value="Unassembled WGS sequence"/>
</dbReference>
<dbReference type="SUPFAM" id="SSF56726">
    <property type="entry name" value="DNA topoisomerase IV, alpha subunit"/>
    <property type="match status" value="1"/>
</dbReference>
<dbReference type="EMBL" id="WNHB01000001">
    <property type="protein sequence ID" value="MTT30414.1"/>
    <property type="molecule type" value="Genomic_DNA"/>
</dbReference>
<dbReference type="GO" id="GO:0005694">
    <property type="term" value="C:chromosome"/>
    <property type="evidence" value="ECO:0007669"/>
    <property type="project" value="InterPro"/>
</dbReference>
<dbReference type="OrthoDB" id="186173at2"/>
<organism evidence="2 3">
    <name type="scientific">Terrilactibacillus tamarindi</name>
    <dbReference type="NCBI Taxonomy" id="2599694"/>
    <lineage>
        <taxon>Bacteria</taxon>
        <taxon>Bacillati</taxon>
        <taxon>Bacillota</taxon>
        <taxon>Bacilli</taxon>
        <taxon>Bacillales</taxon>
        <taxon>Bacillaceae</taxon>
        <taxon>Terrilactibacillus</taxon>
    </lineage>
</organism>
<dbReference type="Gene3D" id="3.40.1360.10">
    <property type="match status" value="1"/>
</dbReference>
<evidence type="ECO:0000313" key="2">
    <source>
        <dbReference type="EMBL" id="MTT30414.1"/>
    </source>
</evidence>
<dbReference type="Pfam" id="PF09983">
    <property type="entry name" value="JetD_C"/>
    <property type="match status" value="1"/>
</dbReference>
<dbReference type="InterPro" id="IPR024534">
    <property type="entry name" value="JetD_C"/>
</dbReference>
<dbReference type="InterPro" id="IPR036078">
    <property type="entry name" value="Spo11/TopoVI_A_sf"/>
</dbReference>
<accession>A0A6N8CKU5</accession>
<proteinExistence type="predicted"/>
<reference evidence="2 3" key="1">
    <citation type="submission" date="2019-11" db="EMBL/GenBank/DDBJ databases">
        <title>Terrilactibacillus tamarindus sp. nov. BCM23-1 isolated from bark of Tamarindus indica.</title>
        <authorList>
            <person name="Kingkaew E."/>
            <person name="Tanasupawat S."/>
        </authorList>
    </citation>
    <scope>NUCLEOTIDE SEQUENCE [LARGE SCALE GENOMIC DNA]</scope>
    <source>
        <strain evidence="2 3">BCM23-1</strain>
    </source>
</reference>
<dbReference type="AlphaFoldDB" id="A0A6N8CKU5"/>
<keyword evidence="3" id="KW-1185">Reference proteome</keyword>
<dbReference type="RefSeq" id="WP_155215576.1">
    <property type="nucleotide sequence ID" value="NZ_WNHB01000001.1"/>
</dbReference>
<protein>
    <recommendedName>
        <fullName evidence="1">Wadjet protein JetD C-terminal domain-containing protein</fullName>
    </recommendedName>
</protein>
<evidence type="ECO:0000259" key="1">
    <source>
        <dbReference type="Pfam" id="PF09983"/>
    </source>
</evidence>
<dbReference type="GO" id="GO:0003677">
    <property type="term" value="F:DNA binding"/>
    <property type="evidence" value="ECO:0007669"/>
    <property type="project" value="InterPro"/>
</dbReference>
<evidence type="ECO:0000313" key="3">
    <source>
        <dbReference type="Proteomes" id="UP000440978"/>
    </source>
</evidence>
<gene>
    <name evidence="2" type="ORF">GMB86_00105</name>
</gene>
<name>A0A6N8CKU5_9BACI</name>
<comment type="caution">
    <text evidence="2">The sequence shown here is derived from an EMBL/GenBank/DDBJ whole genome shotgun (WGS) entry which is preliminary data.</text>
</comment>
<feature type="domain" description="Wadjet protein JetD C-terminal" evidence="1">
    <location>
        <begin position="234"/>
        <end position="405"/>
    </location>
</feature>
<sequence length="408" mass="47589">MEYEEKILTYLVDNYRKSKKDSGNNKTNRRTQVKPEKIYKKYNANDGDFEEISRLNQLVNKLTEKGFIYSTTEAFGTQIQSIYLVDESILDIEKYLSDKYGYVSKDMKIEQLQLLVDYYKNASPICEKECALLSESVDNRKVPKNYKELDAVFKAISFIENNQTDLYIREVSMKVYGDSKFFENVTLQPVCTLLRKYSDRTIEENELIDEILVDYHIYKEPQKLCIKGNVVITISGNDVDLSGFSEGIEIMASDLTNIQSIKICASKFMTIENKTSFLRYKDNDTVSFYLGGYANRYQREFIKMIHDTNPDTKYMHFGDIDAGGFWIHHNLCEITGINFALFYMSSDELKNEEYESCLHGLTENDIARLKELKEMDLYAHTVNYMLENNVKLEQEIISLNLMNRKLTV</sequence>